<evidence type="ECO:0000313" key="2">
    <source>
        <dbReference type="EMBL" id="MBD2756071.1"/>
    </source>
</evidence>
<comment type="caution">
    <text evidence="2">The sequence shown here is derived from an EMBL/GenBank/DDBJ whole genome shotgun (WGS) entry which is preliminary data.</text>
</comment>
<protein>
    <submittedName>
        <fullName evidence="2">Uncharacterized protein</fullName>
    </submittedName>
</protein>
<dbReference type="AlphaFoldDB" id="A0A927GFR3"/>
<reference evidence="2" key="1">
    <citation type="submission" date="2020-09" db="EMBL/GenBank/DDBJ databases">
        <authorList>
            <person name="Kim M.K."/>
        </authorList>
    </citation>
    <scope>NUCLEOTIDE SEQUENCE</scope>
    <source>
        <strain evidence="2">BT704</strain>
    </source>
</reference>
<keyword evidence="1" id="KW-1133">Transmembrane helix</keyword>
<accession>A0A927GFR3</accession>
<evidence type="ECO:0000313" key="3">
    <source>
        <dbReference type="Proteomes" id="UP000653797"/>
    </source>
</evidence>
<proteinExistence type="predicted"/>
<keyword evidence="1" id="KW-0472">Membrane</keyword>
<keyword evidence="1" id="KW-0812">Transmembrane</keyword>
<organism evidence="2 3">
    <name type="scientific">Spirosoma validum</name>
    <dbReference type="NCBI Taxonomy" id="2771355"/>
    <lineage>
        <taxon>Bacteria</taxon>
        <taxon>Pseudomonadati</taxon>
        <taxon>Bacteroidota</taxon>
        <taxon>Cytophagia</taxon>
        <taxon>Cytophagales</taxon>
        <taxon>Cytophagaceae</taxon>
        <taxon>Spirosoma</taxon>
    </lineage>
</organism>
<dbReference type="RefSeq" id="WP_191041686.1">
    <property type="nucleotide sequence ID" value="NZ_JACXAA010000010.1"/>
</dbReference>
<feature type="transmembrane region" description="Helical" evidence="1">
    <location>
        <begin position="20"/>
        <end position="43"/>
    </location>
</feature>
<dbReference type="Proteomes" id="UP000653797">
    <property type="component" value="Unassembled WGS sequence"/>
</dbReference>
<keyword evidence="3" id="KW-1185">Reference proteome</keyword>
<gene>
    <name evidence="2" type="ORF">IC230_24450</name>
</gene>
<evidence type="ECO:0000256" key="1">
    <source>
        <dbReference type="SAM" id="Phobius"/>
    </source>
</evidence>
<name>A0A927GFR3_9BACT</name>
<dbReference type="EMBL" id="JACXAA010000010">
    <property type="protein sequence ID" value="MBD2756071.1"/>
    <property type="molecule type" value="Genomic_DNA"/>
</dbReference>
<sequence>MNNTLVKSILAGLLIGGALFIMPFFLLRFVVFFLIIGALFRLFGGGRFRRRGWGPGWGYGRDYAFTDRIRQMSDDEYSQYKQRSDYNRYGNYVAPKTTNENPTNS</sequence>